<reference evidence="7" key="1">
    <citation type="journal article" date="2023" name="Comput. Struct. Biotechnol. J.">
        <title>Discovery of a novel marine Bacteroidetes with a rich repertoire of carbohydrate-active enzymes.</title>
        <authorList>
            <person name="Chen B."/>
            <person name="Liu G."/>
            <person name="Chen Q."/>
            <person name="Wang H."/>
            <person name="Liu L."/>
            <person name="Tang K."/>
        </authorList>
    </citation>
    <scope>NUCLEOTIDE SEQUENCE</scope>
    <source>
        <strain evidence="7">TK19036</strain>
    </source>
</reference>
<organism evidence="7">
    <name type="scientific">Roseihalotalea indica</name>
    <dbReference type="NCBI Taxonomy" id="2867963"/>
    <lineage>
        <taxon>Bacteria</taxon>
        <taxon>Pseudomonadati</taxon>
        <taxon>Bacteroidota</taxon>
        <taxon>Cytophagia</taxon>
        <taxon>Cytophagales</taxon>
        <taxon>Catalimonadaceae</taxon>
        <taxon>Roseihalotalea</taxon>
    </lineage>
</organism>
<sequence>MNLHCATLKSLLLLFVLIVSACDSQDKEGPENNEPLDPKVEKLKLQSGFKADHLYSPSENDMGSWVSMTFDDQGRLITSDQYGALYRLELPPVGSDSLEPKIEKLKIQTGEDVADSVVQMGYAQGLLWAFNSLYVMVNHNSDDEFEKGSGLYRLQDTDNDDQFDKITLLKALEGAGEHGPHSIVPAPDGQSLYVIAGNHTDVPEMDAYRLPKVWQDDNLFPLIKDPRGHANDREAPGGWIAQIDSLGEHWEMVAAGFRNPFDLAFNEAGDMFTYDSDMEWDLGMPWYRPTRICHVTSGAEFGWRTGSGKWSPAYPDNLPPVLNIGQGSPTGVLHGKSTTFPSAYENTLFAFDWSFGIIYAIHLTPEGASYRGEKEEFVSGMPLPLTDGVIGPDGAMYFMTGGRRLDSDLYRVYYDGDEDENVTLASYDETAETEAHKIRTQLETYHEDGKSGGVEAAWPYLNHEDRFVRYAARVAVEHQPVSSWQAKALSEKDPIALIQGSIALARQGSKGLRDQILTNLSGIDYDELTDIQKVDVLRAIEVTLARMGKPSSATRQKVLDYLNPHFPADKEVLNSSLSKLLVFLDDPDVIETTLTLLEEDDSGAPSQAAGATESSDLILRNPQYGLDIAQMLKDVPPAQQTYYATVLSKQQSGWTPELRERYFKWYYQAFDFKGGNSYIGFIDKARQEALTHVPKDQFDYYNEMSGDSLLANNGRDLANVPQPEGPRRNWELDEAVAELDSSGLEGRDFENGRNMYAATRCITCHSMRGEGGIIGPDLTQLGTRFSPEDMVEAIIEPNKTISDQYASTVLYLKNGQSVVGRLTNQDDEKYYLSQNPFAPDYIREVPKEDVTKTSLSDVSVMPPGLINSLNEDELRNLIAYLMAGGNPDHPIYKEGSADESEAE</sequence>
<dbReference type="InterPro" id="IPR011041">
    <property type="entry name" value="Quinoprot_gluc/sorb_DH_b-prop"/>
</dbReference>
<dbReference type="GO" id="GO:0009055">
    <property type="term" value="F:electron transfer activity"/>
    <property type="evidence" value="ECO:0007669"/>
    <property type="project" value="InterPro"/>
</dbReference>
<name>A0AA49JIM0_9BACT</name>
<gene>
    <name evidence="7" type="ORF">K4G66_25730</name>
</gene>
<dbReference type="SUPFAM" id="SSF50952">
    <property type="entry name" value="Soluble quinoprotein glucose dehydrogenase"/>
    <property type="match status" value="1"/>
</dbReference>
<evidence type="ECO:0000256" key="4">
    <source>
        <dbReference type="PROSITE-ProRule" id="PRU00433"/>
    </source>
</evidence>
<evidence type="ECO:0000256" key="2">
    <source>
        <dbReference type="ARBA" id="ARBA00022723"/>
    </source>
</evidence>
<reference evidence="7" key="2">
    <citation type="journal article" date="2024" name="Antonie Van Leeuwenhoek">
        <title>Roseihalotalea indica gen. nov., sp. nov., a halophilic Bacteroidetes from mesopelagic Southwest Indian Ocean with higher carbohydrate metabolic potential.</title>
        <authorList>
            <person name="Chen B."/>
            <person name="Zhang M."/>
            <person name="Lin D."/>
            <person name="Ye J."/>
            <person name="Tang K."/>
        </authorList>
    </citation>
    <scope>NUCLEOTIDE SEQUENCE</scope>
    <source>
        <strain evidence="7">TK19036</strain>
    </source>
</reference>
<evidence type="ECO:0000256" key="3">
    <source>
        <dbReference type="ARBA" id="ARBA00023004"/>
    </source>
</evidence>
<dbReference type="AlphaFoldDB" id="A0AA49JIM0"/>
<evidence type="ECO:0000313" key="7">
    <source>
        <dbReference type="EMBL" id="WKN35772.1"/>
    </source>
</evidence>
<dbReference type="InterPro" id="IPR009056">
    <property type="entry name" value="Cyt_c-like_dom"/>
</dbReference>
<dbReference type="SUPFAM" id="SSF46626">
    <property type="entry name" value="Cytochrome c"/>
    <property type="match status" value="1"/>
</dbReference>
<proteinExistence type="predicted"/>
<dbReference type="EMBL" id="CP120682">
    <property type="protein sequence ID" value="WKN35772.1"/>
    <property type="molecule type" value="Genomic_DNA"/>
</dbReference>
<keyword evidence="2 4" id="KW-0479">Metal-binding</keyword>
<dbReference type="PANTHER" id="PTHR33546:SF1">
    <property type="entry name" value="LARGE, MULTIFUNCTIONAL SECRETED PROTEIN"/>
    <property type="match status" value="1"/>
</dbReference>
<dbReference type="Gene3D" id="2.120.10.30">
    <property type="entry name" value="TolB, C-terminal domain"/>
    <property type="match status" value="1"/>
</dbReference>
<dbReference type="PROSITE" id="PS51007">
    <property type="entry name" value="CYTC"/>
    <property type="match status" value="1"/>
</dbReference>
<feature type="signal peptide" evidence="5">
    <location>
        <begin position="1"/>
        <end position="21"/>
    </location>
</feature>
<evidence type="ECO:0000256" key="1">
    <source>
        <dbReference type="ARBA" id="ARBA00022617"/>
    </source>
</evidence>
<feature type="chain" id="PRO_5041322547" evidence="5">
    <location>
        <begin position="22"/>
        <end position="903"/>
    </location>
</feature>
<dbReference type="PANTHER" id="PTHR33546">
    <property type="entry name" value="LARGE, MULTIFUNCTIONAL SECRETED PROTEIN-RELATED"/>
    <property type="match status" value="1"/>
</dbReference>
<evidence type="ECO:0000259" key="6">
    <source>
        <dbReference type="PROSITE" id="PS51007"/>
    </source>
</evidence>
<accession>A0AA49JIM0</accession>
<evidence type="ECO:0000256" key="5">
    <source>
        <dbReference type="SAM" id="SignalP"/>
    </source>
</evidence>
<dbReference type="InterPro" id="IPR013427">
    <property type="entry name" value="Haem-bd_dom_put"/>
</dbReference>
<dbReference type="InterPro" id="IPR011042">
    <property type="entry name" value="6-blade_b-propeller_TolB-like"/>
</dbReference>
<dbReference type="GO" id="GO:0020037">
    <property type="term" value="F:heme binding"/>
    <property type="evidence" value="ECO:0007669"/>
    <property type="project" value="InterPro"/>
</dbReference>
<keyword evidence="3 4" id="KW-0408">Iron</keyword>
<dbReference type="Gene3D" id="1.10.760.10">
    <property type="entry name" value="Cytochrome c-like domain"/>
    <property type="match status" value="1"/>
</dbReference>
<keyword evidence="5" id="KW-0732">Signal</keyword>
<keyword evidence="1 4" id="KW-0349">Heme</keyword>
<dbReference type="NCBIfam" id="TIGR02603">
    <property type="entry name" value="CxxCH_TIGR02603"/>
    <property type="match status" value="1"/>
</dbReference>
<dbReference type="InterPro" id="IPR036909">
    <property type="entry name" value="Cyt_c-like_dom_sf"/>
</dbReference>
<feature type="domain" description="Cytochrome c" evidence="6">
    <location>
        <begin position="747"/>
        <end position="885"/>
    </location>
</feature>
<dbReference type="Pfam" id="PF00034">
    <property type="entry name" value="Cytochrom_C"/>
    <property type="match status" value="1"/>
</dbReference>
<protein>
    <submittedName>
        <fullName evidence="7">C-type cytochrome</fullName>
    </submittedName>
</protein>
<dbReference type="GO" id="GO:0046872">
    <property type="term" value="F:metal ion binding"/>
    <property type="evidence" value="ECO:0007669"/>
    <property type="project" value="UniProtKB-KW"/>
</dbReference>